<evidence type="ECO:0000313" key="1">
    <source>
        <dbReference type="EMBL" id="GAG20252.1"/>
    </source>
</evidence>
<sequence>MINIFTFINDIIFGKKGTIIENVEDEDQFNGYLVDRWVSMYSPENAIIINETTNKYYNVFDSKKEWYEYLVKIIPKGSPGKINYIKKEKRKDIDNYDEIVKFLAKRFEISKREVQQYIDSGQV</sequence>
<proteinExistence type="predicted"/>
<gene>
    <name evidence="1" type="ORF">S01H1_60390</name>
</gene>
<organism evidence="1">
    <name type="scientific">marine sediment metagenome</name>
    <dbReference type="NCBI Taxonomy" id="412755"/>
    <lineage>
        <taxon>unclassified sequences</taxon>
        <taxon>metagenomes</taxon>
        <taxon>ecological metagenomes</taxon>
    </lineage>
</organism>
<comment type="caution">
    <text evidence="1">The sequence shown here is derived from an EMBL/GenBank/DDBJ whole genome shotgun (WGS) entry which is preliminary data.</text>
</comment>
<dbReference type="AlphaFoldDB" id="X0WAK3"/>
<dbReference type="EMBL" id="BARS01039554">
    <property type="protein sequence ID" value="GAG20252.1"/>
    <property type="molecule type" value="Genomic_DNA"/>
</dbReference>
<protein>
    <submittedName>
        <fullName evidence="1">Uncharacterized protein</fullName>
    </submittedName>
</protein>
<name>X0WAK3_9ZZZZ</name>
<feature type="non-terminal residue" evidence="1">
    <location>
        <position position="123"/>
    </location>
</feature>
<reference evidence="1" key="1">
    <citation type="journal article" date="2014" name="Front. Microbiol.">
        <title>High frequency of phylogenetically diverse reductive dehalogenase-homologous genes in deep subseafloor sedimentary metagenomes.</title>
        <authorList>
            <person name="Kawai M."/>
            <person name="Futagami T."/>
            <person name="Toyoda A."/>
            <person name="Takaki Y."/>
            <person name="Nishi S."/>
            <person name="Hori S."/>
            <person name="Arai W."/>
            <person name="Tsubouchi T."/>
            <person name="Morono Y."/>
            <person name="Uchiyama I."/>
            <person name="Ito T."/>
            <person name="Fujiyama A."/>
            <person name="Inagaki F."/>
            <person name="Takami H."/>
        </authorList>
    </citation>
    <scope>NUCLEOTIDE SEQUENCE</scope>
    <source>
        <strain evidence="1">Expedition CK06-06</strain>
    </source>
</reference>
<accession>X0WAK3</accession>